<dbReference type="OrthoDB" id="9798754at2"/>
<evidence type="ECO:0000256" key="1">
    <source>
        <dbReference type="SAM" id="MobiDB-lite"/>
    </source>
</evidence>
<protein>
    <submittedName>
        <fullName evidence="3">DUF559 domain-containing protein</fullName>
    </submittedName>
</protein>
<name>A0A4Q2KLF9_9SPHN</name>
<dbReference type="AlphaFoldDB" id="A0A4Q2KLF9"/>
<sequence>MNRNPPRTGEGDRPGTSRGGGGGPRIVDGQPIRRIRRARALRRQMSLPEVLLWQELRKRPDGFRFRRQVPFDPYVADFACLSVRLVIEVDGASHERGNAPERDLRRDAVMAQQGMRTLRIPARDVLNDVEICVTAIVAAYREAGPPPPSARADGPPPRSGEEL</sequence>
<feature type="domain" description="DUF559" evidence="2">
    <location>
        <begin position="35"/>
        <end position="138"/>
    </location>
</feature>
<dbReference type="SUPFAM" id="SSF52980">
    <property type="entry name" value="Restriction endonuclease-like"/>
    <property type="match status" value="1"/>
</dbReference>
<dbReference type="Proteomes" id="UP000293623">
    <property type="component" value="Unassembled WGS sequence"/>
</dbReference>
<feature type="region of interest" description="Disordered" evidence="1">
    <location>
        <begin position="1"/>
        <end position="30"/>
    </location>
</feature>
<feature type="region of interest" description="Disordered" evidence="1">
    <location>
        <begin position="142"/>
        <end position="163"/>
    </location>
</feature>
<gene>
    <name evidence="3" type="ORF">ETX26_00440</name>
</gene>
<dbReference type="Gene3D" id="3.40.960.10">
    <property type="entry name" value="VSR Endonuclease"/>
    <property type="match status" value="1"/>
</dbReference>
<dbReference type="Pfam" id="PF04480">
    <property type="entry name" value="DUF559"/>
    <property type="match status" value="1"/>
</dbReference>
<dbReference type="InterPro" id="IPR047216">
    <property type="entry name" value="Endonuclease_DUF559_bact"/>
</dbReference>
<comment type="caution">
    <text evidence="3">The sequence shown here is derived from an EMBL/GenBank/DDBJ whole genome shotgun (WGS) entry which is preliminary data.</text>
</comment>
<dbReference type="InterPro" id="IPR007569">
    <property type="entry name" value="DUF559"/>
</dbReference>
<accession>A0A4Q2KLF9</accession>
<feature type="compositionally biased region" description="Pro residues" evidence="1">
    <location>
        <begin position="144"/>
        <end position="163"/>
    </location>
</feature>
<dbReference type="PANTHER" id="PTHR38590:SF1">
    <property type="entry name" value="BLL0828 PROTEIN"/>
    <property type="match status" value="1"/>
</dbReference>
<evidence type="ECO:0000313" key="3">
    <source>
        <dbReference type="EMBL" id="RXZ65269.1"/>
    </source>
</evidence>
<dbReference type="EMBL" id="SDPV01000001">
    <property type="protein sequence ID" value="RXZ65269.1"/>
    <property type="molecule type" value="Genomic_DNA"/>
</dbReference>
<dbReference type="PANTHER" id="PTHR38590">
    <property type="entry name" value="BLL0828 PROTEIN"/>
    <property type="match status" value="1"/>
</dbReference>
<evidence type="ECO:0000313" key="4">
    <source>
        <dbReference type="Proteomes" id="UP000293623"/>
    </source>
</evidence>
<dbReference type="CDD" id="cd01038">
    <property type="entry name" value="Endonuclease_DUF559"/>
    <property type="match status" value="1"/>
</dbReference>
<reference evidence="3 4" key="1">
    <citation type="submission" date="2019-01" db="EMBL/GenBank/DDBJ databases">
        <title>Altererythrobacter rhizovicinus sp. nov., isolated from the rhizosphere soil of Haloxylon ammodendron.</title>
        <authorList>
            <person name="Li H.-P."/>
            <person name="Gou J.-Y."/>
            <person name="Yao D."/>
            <person name="Han Q.-Q."/>
            <person name="Shao K.-Z."/>
            <person name="Zhao Q."/>
            <person name="Zhang J.-L."/>
        </authorList>
    </citation>
    <scope>NUCLEOTIDE SEQUENCE [LARGE SCALE GENOMIC DNA]</scope>
    <source>
        <strain evidence="3 4">AY-3R</strain>
    </source>
</reference>
<proteinExistence type="predicted"/>
<dbReference type="InterPro" id="IPR011335">
    <property type="entry name" value="Restrct_endonuc-II-like"/>
</dbReference>
<evidence type="ECO:0000259" key="2">
    <source>
        <dbReference type="Pfam" id="PF04480"/>
    </source>
</evidence>
<organism evidence="3 4">
    <name type="scientific">Pelagerythrobacter rhizovicinus</name>
    <dbReference type="NCBI Taxonomy" id="2268576"/>
    <lineage>
        <taxon>Bacteria</taxon>
        <taxon>Pseudomonadati</taxon>
        <taxon>Pseudomonadota</taxon>
        <taxon>Alphaproteobacteria</taxon>
        <taxon>Sphingomonadales</taxon>
        <taxon>Erythrobacteraceae</taxon>
        <taxon>Pelagerythrobacter</taxon>
    </lineage>
</organism>
<keyword evidence="4" id="KW-1185">Reference proteome</keyword>